<dbReference type="AlphaFoldDB" id="A0AAD9F0D9"/>
<accession>A0AAD9F0D9</accession>
<evidence type="ECO:0000313" key="1">
    <source>
        <dbReference type="EMBL" id="KAK1880970.1"/>
    </source>
</evidence>
<protein>
    <submittedName>
        <fullName evidence="1">Sorting nexin-29</fullName>
    </submittedName>
</protein>
<reference evidence="1" key="1">
    <citation type="submission" date="2023-04" db="EMBL/GenBank/DDBJ databases">
        <title>Chromosome-level genome of Chaenocephalus aceratus.</title>
        <authorList>
            <person name="Park H."/>
        </authorList>
    </citation>
    <scope>NUCLEOTIDE SEQUENCE</scope>
    <source>
        <strain evidence="1">DE</strain>
        <tissue evidence="1">Muscle</tissue>
    </source>
</reference>
<keyword evidence="2" id="KW-1185">Reference proteome</keyword>
<gene>
    <name evidence="1" type="ORF">KUDE01_026487</name>
</gene>
<proteinExistence type="predicted"/>
<evidence type="ECO:0000313" key="2">
    <source>
        <dbReference type="Proteomes" id="UP001228049"/>
    </source>
</evidence>
<sequence>MRGAVFTGKLRAAIRLHPEKEGKANQQCTLVPCLPLVSNAHPAIHQTRPSSSIALWSSSDAYVPIGGSFSGGQGPRMNCFSNLSYSCSSVGPDHTGQPSLPLPLNEPPLPMTLSQVHQFSFLRPLLVGTDHCRPGTPHKSCSFGDALTQSFSHHNLALVKVAHILTLTHFCCFQHINFETKCSLAA</sequence>
<comment type="caution">
    <text evidence="1">The sequence shown here is derived from an EMBL/GenBank/DDBJ whole genome shotgun (WGS) entry which is preliminary data.</text>
</comment>
<organism evidence="1 2">
    <name type="scientific">Dissostichus eleginoides</name>
    <name type="common">Patagonian toothfish</name>
    <name type="synonym">Dissostichus amissus</name>
    <dbReference type="NCBI Taxonomy" id="100907"/>
    <lineage>
        <taxon>Eukaryota</taxon>
        <taxon>Metazoa</taxon>
        <taxon>Chordata</taxon>
        <taxon>Craniata</taxon>
        <taxon>Vertebrata</taxon>
        <taxon>Euteleostomi</taxon>
        <taxon>Actinopterygii</taxon>
        <taxon>Neopterygii</taxon>
        <taxon>Teleostei</taxon>
        <taxon>Neoteleostei</taxon>
        <taxon>Acanthomorphata</taxon>
        <taxon>Eupercaria</taxon>
        <taxon>Perciformes</taxon>
        <taxon>Notothenioidei</taxon>
        <taxon>Nototheniidae</taxon>
        <taxon>Dissostichus</taxon>
    </lineage>
</organism>
<name>A0AAD9F0D9_DISEL</name>
<dbReference type="Proteomes" id="UP001228049">
    <property type="component" value="Unassembled WGS sequence"/>
</dbReference>
<dbReference type="EMBL" id="JASDAP010000025">
    <property type="protein sequence ID" value="KAK1880970.1"/>
    <property type="molecule type" value="Genomic_DNA"/>
</dbReference>